<reference evidence="1 2" key="2">
    <citation type="journal article" date="2022" name="Mol. Ecol. Resour.">
        <title>The genomes of chicory, endive, great burdock and yacon provide insights into Asteraceae paleo-polyploidization history and plant inulin production.</title>
        <authorList>
            <person name="Fan W."/>
            <person name="Wang S."/>
            <person name="Wang H."/>
            <person name="Wang A."/>
            <person name="Jiang F."/>
            <person name="Liu H."/>
            <person name="Zhao H."/>
            <person name="Xu D."/>
            <person name="Zhang Y."/>
        </authorList>
    </citation>
    <scope>NUCLEOTIDE SEQUENCE [LARGE SCALE GENOMIC DNA]</scope>
    <source>
        <strain evidence="2">cv. Yunnan</strain>
        <tissue evidence="1">Leaves</tissue>
    </source>
</reference>
<accession>A0ACB9DE08</accession>
<evidence type="ECO:0000313" key="2">
    <source>
        <dbReference type="Proteomes" id="UP001056120"/>
    </source>
</evidence>
<dbReference type="Proteomes" id="UP001056120">
    <property type="component" value="Linkage Group LG19"/>
</dbReference>
<protein>
    <submittedName>
        <fullName evidence="1">Uncharacterized protein</fullName>
    </submittedName>
</protein>
<comment type="caution">
    <text evidence="1">The sequence shown here is derived from an EMBL/GenBank/DDBJ whole genome shotgun (WGS) entry which is preliminary data.</text>
</comment>
<sequence>MCVLSSKTLCRKSEFKSRISLMLIERDDLLLRKNVKLEDTVFDHPSTSKSLTTVWIGTVQALRVDLVHSSSALSVEPAYPQASMESNSSLFEDSVN</sequence>
<proteinExistence type="predicted"/>
<reference evidence="2" key="1">
    <citation type="journal article" date="2022" name="Mol. Ecol. Resour.">
        <title>The genomes of chicory, endive, great burdock and yacon provide insights into Asteraceae palaeo-polyploidization history and plant inulin production.</title>
        <authorList>
            <person name="Fan W."/>
            <person name="Wang S."/>
            <person name="Wang H."/>
            <person name="Wang A."/>
            <person name="Jiang F."/>
            <person name="Liu H."/>
            <person name="Zhao H."/>
            <person name="Xu D."/>
            <person name="Zhang Y."/>
        </authorList>
    </citation>
    <scope>NUCLEOTIDE SEQUENCE [LARGE SCALE GENOMIC DNA]</scope>
    <source>
        <strain evidence="2">cv. Yunnan</strain>
    </source>
</reference>
<evidence type="ECO:0000313" key="1">
    <source>
        <dbReference type="EMBL" id="KAI3744802.1"/>
    </source>
</evidence>
<organism evidence="1 2">
    <name type="scientific">Smallanthus sonchifolius</name>
    <dbReference type="NCBI Taxonomy" id="185202"/>
    <lineage>
        <taxon>Eukaryota</taxon>
        <taxon>Viridiplantae</taxon>
        <taxon>Streptophyta</taxon>
        <taxon>Embryophyta</taxon>
        <taxon>Tracheophyta</taxon>
        <taxon>Spermatophyta</taxon>
        <taxon>Magnoliopsida</taxon>
        <taxon>eudicotyledons</taxon>
        <taxon>Gunneridae</taxon>
        <taxon>Pentapetalae</taxon>
        <taxon>asterids</taxon>
        <taxon>campanulids</taxon>
        <taxon>Asterales</taxon>
        <taxon>Asteraceae</taxon>
        <taxon>Asteroideae</taxon>
        <taxon>Heliantheae alliance</taxon>
        <taxon>Millerieae</taxon>
        <taxon>Smallanthus</taxon>
    </lineage>
</organism>
<dbReference type="EMBL" id="CM042036">
    <property type="protein sequence ID" value="KAI3744802.1"/>
    <property type="molecule type" value="Genomic_DNA"/>
</dbReference>
<name>A0ACB9DE08_9ASTR</name>
<keyword evidence="2" id="KW-1185">Reference proteome</keyword>
<gene>
    <name evidence="1" type="ORF">L1987_57895</name>
</gene>